<reference evidence="2 3" key="1">
    <citation type="submission" date="2018-07" db="EMBL/GenBank/DDBJ databases">
        <title>Dyella monticola sp. nov. and Dyella psychrodurans sp. nov. isolated from monsoon evergreen broad-leaved forest soil of Dinghu Mountain, China.</title>
        <authorList>
            <person name="Gao Z."/>
            <person name="Qiu L."/>
        </authorList>
    </citation>
    <scope>NUCLEOTIDE SEQUENCE [LARGE SCALE GENOMIC DNA]</scope>
    <source>
        <strain evidence="2 3">4G-K06</strain>
    </source>
</reference>
<dbReference type="Proteomes" id="UP000254258">
    <property type="component" value="Unassembled WGS sequence"/>
</dbReference>
<keyword evidence="1" id="KW-1133">Transmembrane helix</keyword>
<dbReference type="EMBL" id="QRBE01000005">
    <property type="protein sequence ID" value="RDS81552.1"/>
    <property type="molecule type" value="Genomic_DNA"/>
</dbReference>
<keyword evidence="3" id="KW-1185">Reference proteome</keyword>
<sequence>MGHCSATERCMRSADSGRAVFALAFVVLGLLSLFSGDFAYVWQPVPPGLPARAVLACLSGAVMLLGGVGLLLRRTHAPASFVLLVYTLVWLLVLHVPRVIMGPQHEVNWGGCAEIVTLVAGCWTLYACNARPGRAPYIAALSGANALRMARLAFALALPLIGLEHLIYAKETADMVPAWLPYRMGWAYVTGIAHIAAGFAMALDVLPRLAATLEAWMMGIFTVLVWMPMVMAAPSQRFVWTGCMISLVITAAGWIVASSYRDAPWLSFSRARNRVIALALR</sequence>
<feature type="transmembrane region" description="Helical" evidence="1">
    <location>
        <begin position="238"/>
        <end position="260"/>
    </location>
</feature>
<dbReference type="AlphaFoldDB" id="A0A370WZM1"/>
<evidence type="ECO:0000313" key="2">
    <source>
        <dbReference type="EMBL" id="RDS81552.1"/>
    </source>
</evidence>
<proteinExistence type="predicted"/>
<evidence type="ECO:0000313" key="3">
    <source>
        <dbReference type="Proteomes" id="UP000254258"/>
    </source>
</evidence>
<keyword evidence="1" id="KW-0812">Transmembrane</keyword>
<keyword evidence="1" id="KW-0472">Membrane</keyword>
<protein>
    <submittedName>
        <fullName evidence="2">DoxX family membrane protein</fullName>
    </submittedName>
</protein>
<feature type="transmembrane region" description="Helical" evidence="1">
    <location>
        <begin position="213"/>
        <end position="232"/>
    </location>
</feature>
<organism evidence="2 3">
    <name type="scientific">Dyella monticola</name>
    <dbReference type="NCBI Taxonomy" id="1927958"/>
    <lineage>
        <taxon>Bacteria</taxon>
        <taxon>Pseudomonadati</taxon>
        <taxon>Pseudomonadota</taxon>
        <taxon>Gammaproteobacteria</taxon>
        <taxon>Lysobacterales</taxon>
        <taxon>Rhodanobacteraceae</taxon>
        <taxon>Dyella</taxon>
    </lineage>
</organism>
<feature type="transmembrane region" description="Helical" evidence="1">
    <location>
        <begin position="79"/>
        <end position="101"/>
    </location>
</feature>
<feature type="transmembrane region" description="Helical" evidence="1">
    <location>
        <begin position="188"/>
        <end position="206"/>
    </location>
</feature>
<feature type="transmembrane region" description="Helical" evidence="1">
    <location>
        <begin position="53"/>
        <end position="72"/>
    </location>
</feature>
<comment type="caution">
    <text evidence="2">The sequence shown here is derived from an EMBL/GenBank/DDBJ whole genome shotgun (WGS) entry which is preliminary data.</text>
</comment>
<feature type="transmembrane region" description="Helical" evidence="1">
    <location>
        <begin position="107"/>
        <end position="128"/>
    </location>
</feature>
<evidence type="ECO:0000256" key="1">
    <source>
        <dbReference type="SAM" id="Phobius"/>
    </source>
</evidence>
<name>A0A370WZM1_9GAMM</name>
<gene>
    <name evidence="2" type="ORF">DWU98_09955</name>
</gene>
<feature type="transmembrane region" description="Helical" evidence="1">
    <location>
        <begin position="149"/>
        <end position="168"/>
    </location>
</feature>
<feature type="transmembrane region" description="Helical" evidence="1">
    <location>
        <begin position="20"/>
        <end position="41"/>
    </location>
</feature>
<accession>A0A370WZM1</accession>